<proteinExistence type="predicted"/>
<dbReference type="EMBL" id="KZ110599">
    <property type="protein sequence ID" value="OSX60839.1"/>
    <property type="molecule type" value="Genomic_DNA"/>
</dbReference>
<dbReference type="GeneID" id="36322659"/>
<reference evidence="2 3" key="1">
    <citation type="submission" date="2017-04" db="EMBL/GenBank/DDBJ databases">
        <title>Genome Sequence of the Model Brown-Rot Fungus Postia placenta SB12.</title>
        <authorList>
            <consortium name="DOE Joint Genome Institute"/>
            <person name="Gaskell J."/>
            <person name="Kersten P."/>
            <person name="Larrondo L.F."/>
            <person name="Canessa P."/>
            <person name="Martinez D."/>
            <person name="Hibbett D."/>
            <person name="Schmoll M."/>
            <person name="Kubicek C.P."/>
            <person name="Martinez A.T."/>
            <person name="Yadav J."/>
            <person name="Master E."/>
            <person name="Magnuson J.K."/>
            <person name="James T."/>
            <person name="Yaver D."/>
            <person name="Berka R."/>
            <person name="Labutti K."/>
            <person name="Lipzen A."/>
            <person name="Aerts A."/>
            <person name="Barry K."/>
            <person name="Henrissat B."/>
            <person name="Blanchette R."/>
            <person name="Grigoriev I."/>
            <person name="Cullen D."/>
        </authorList>
    </citation>
    <scope>NUCLEOTIDE SEQUENCE [LARGE SCALE GENOMIC DNA]</scope>
    <source>
        <strain evidence="2 3">MAD-698-R-SB12</strain>
    </source>
</reference>
<dbReference type="Proteomes" id="UP000194127">
    <property type="component" value="Unassembled WGS sequence"/>
</dbReference>
<feature type="region of interest" description="Disordered" evidence="1">
    <location>
        <begin position="362"/>
        <end position="417"/>
    </location>
</feature>
<feature type="compositionally biased region" description="Polar residues" evidence="1">
    <location>
        <begin position="87"/>
        <end position="98"/>
    </location>
</feature>
<feature type="compositionally biased region" description="Polar residues" evidence="1">
    <location>
        <begin position="374"/>
        <end position="389"/>
    </location>
</feature>
<gene>
    <name evidence="2" type="ORF">POSPLADRAFT_1040257</name>
</gene>
<dbReference type="STRING" id="670580.A0A1X6MWW2"/>
<accession>A0A1X6MWW2</accession>
<evidence type="ECO:0000313" key="2">
    <source>
        <dbReference type="EMBL" id="OSX60839.1"/>
    </source>
</evidence>
<sequence length="463" mass="50888">MQSGLRTTGYIPPHGSYIALWLDPVRMAECLDDARLTTVASELTPRKYIAYIDEVYDFPLRRHPWHRCVIQFVGVGMPKDEPEEFKTSSMCTPINPSSEHPAGREPLHPSKPFPFPNCYQHSFGCAIVRIPTRDIDYGDAIRLSLKERMRHEDYLSEDWAQHNALRAQHSPPPLPVEAEEATTFPGIVANSDSPVPPIDAMNVQDWLQAVDCSEDQDGALCPHEDAVSEHFDAAITADDDRIPTLNSDTDTVYSGSANSDADADNLLQVNVDSDADTEAIVEAVLGPFRAKVDDIDVVPLVNYSFDLTEGGECADPRGFIEEAEAMAELIRKARDGTLGDPRAATPDSVVPLAQGVVEGTTPELNVVHDEAPTNADSGNATTEHLSGTMETAVERSADTPPESSSETKGETTLPEPRSIWRLIRMKRSPLSSTKGLVKRSQRQISTLAVNIKRLLCLRDVHDD</sequence>
<evidence type="ECO:0000256" key="1">
    <source>
        <dbReference type="SAM" id="MobiDB-lite"/>
    </source>
</evidence>
<organism evidence="2 3">
    <name type="scientific">Postia placenta MAD-698-R-SB12</name>
    <dbReference type="NCBI Taxonomy" id="670580"/>
    <lineage>
        <taxon>Eukaryota</taxon>
        <taxon>Fungi</taxon>
        <taxon>Dikarya</taxon>
        <taxon>Basidiomycota</taxon>
        <taxon>Agaricomycotina</taxon>
        <taxon>Agaricomycetes</taxon>
        <taxon>Polyporales</taxon>
        <taxon>Adustoporiaceae</taxon>
        <taxon>Rhodonia</taxon>
    </lineage>
</organism>
<dbReference type="RefSeq" id="XP_024337633.1">
    <property type="nucleotide sequence ID" value="XM_024477709.1"/>
</dbReference>
<evidence type="ECO:0000313" key="3">
    <source>
        <dbReference type="Proteomes" id="UP000194127"/>
    </source>
</evidence>
<name>A0A1X6MWW2_9APHY</name>
<keyword evidence="3" id="KW-1185">Reference proteome</keyword>
<protein>
    <submittedName>
        <fullName evidence="2">Uncharacterized protein</fullName>
    </submittedName>
</protein>
<dbReference type="AlphaFoldDB" id="A0A1X6MWW2"/>
<dbReference type="OrthoDB" id="2930792at2759"/>
<feature type="region of interest" description="Disordered" evidence="1">
    <location>
        <begin position="84"/>
        <end position="107"/>
    </location>
</feature>